<protein>
    <recommendedName>
        <fullName evidence="3">F-box domain-containing protein</fullName>
    </recommendedName>
</protein>
<dbReference type="AlphaFoldDB" id="S7RDK3"/>
<gene>
    <name evidence="1" type="ORF">GLOTRDRAFT_133862</name>
</gene>
<proteinExistence type="predicted"/>
<dbReference type="KEGG" id="gtr:GLOTRDRAFT_133862"/>
<dbReference type="OMA" id="KEMHRGV"/>
<sequence>MGQYWMVVNIDKWQQTGDQAKLFEIWLWERSSPTSDSLLNRLLPPMLDPAAENLTKELVKHVKSPIEAGLGRLSLPMELLHMIFANIEDIRDVACLCICNKTLWAIGYKYVLKKMEEDPTRWDGDRLIFVGDCSEGLPEGVLSAEELAKLREELPTLYDSDSEDAVGSESNHPSLYTIACELCHNRQGHRDGSPYDRREWKMPSPEGECYRKLTTPYYVQYDDYALCNLSKLQYVRADIVTEIVGEALHLGDVLLCQIGWSTTSLLHESGLQEGPWAGDRFRVTTMNEVNGPLTKKGVWKDVSSDVMKRVVEIWREVHGPKWPALEQKDE</sequence>
<dbReference type="GeneID" id="19302825"/>
<dbReference type="Proteomes" id="UP000030669">
    <property type="component" value="Unassembled WGS sequence"/>
</dbReference>
<evidence type="ECO:0000313" key="1">
    <source>
        <dbReference type="EMBL" id="EPQ50489.1"/>
    </source>
</evidence>
<organism evidence="1 2">
    <name type="scientific">Gloeophyllum trabeum (strain ATCC 11539 / FP-39264 / Madison 617)</name>
    <name type="common">Brown rot fungus</name>
    <dbReference type="NCBI Taxonomy" id="670483"/>
    <lineage>
        <taxon>Eukaryota</taxon>
        <taxon>Fungi</taxon>
        <taxon>Dikarya</taxon>
        <taxon>Basidiomycota</taxon>
        <taxon>Agaricomycotina</taxon>
        <taxon>Agaricomycetes</taxon>
        <taxon>Gloeophyllales</taxon>
        <taxon>Gloeophyllaceae</taxon>
        <taxon>Gloeophyllum</taxon>
    </lineage>
</organism>
<name>S7RDK3_GLOTA</name>
<dbReference type="EMBL" id="KB469315">
    <property type="protein sequence ID" value="EPQ50489.1"/>
    <property type="molecule type" value="Genomic_DNA"/>
</dbReference>
<evidence type="ECO:0000313" key="2">
    <source>
        <dbReference type="Proteomes" id="UP000030669"/>
    </source>
</evidence>
<accession>S7RDK3</accession>
<dbReference type="HOGENOM" id="CLU_044126_2_0_1"/>
<dbReference type="RefSeq" id="XP_007871027.1">
    <property type="nucleotide sequence ID" value="XM_007872836.1"/>
</dbReference>
<evidence type="ECO:0008006" key="3">
    <source>
        <dbReference type="Google" id="ProtNLM"/>
    </source>
</evidence>
<dbReference type="OrthoDB" id="2588098at2759"/>
<dbReference type="eggNOG" id="ENOG502S952">
    <property type="taxonomic scope" value="Eukaryota"/>
</dbReference>
<keyword evidence="2" id="KW-1185">Reference proteome</keyword>
<reference evidence="1 2" key="1">
    <citation type="journal article" date="2012" name="Science">
        <title>The Paleozoic origin of enzymatic lignin decomposition reconstructed from 31 fungal genomes.</title>
        <authorList>
            <person name="Floudas D."/>
            <person name="Binder M."/>
            <person name="Riley R."/>
            <person name="Barry K."/>
            <person name="Blanchette R.A."/>
            <person name="Henrissat B."/>
            <person name="Martinez A.T."/>
            <person name="Otillar R."/>
            <person name="Spatafora J.W."/>
            <person name="Yadav J.S."/>
            <person name="Aerts A."/>
            <person name="Benoit I."/>
            <person name="Boyd A."/>
            <person name="Carlson A."/>
            <person name="Copeland A."/>
            <person name="Coutinho P.M."/>
            <person name="de Vries R.P."/>
            <person name="Ferreira P."/>
            <person name="Findley K."/>
            <person name="Foster B."/>
            <person name="Gaskell J."/>
            <person name="Glotzer D."/>
            <person name="Gorecki P."/>
            <person name="Heitman J."/>
            <person name="Hesse C."/>
            <person name="Hori C."/>
            <person name="Igarashi K."/>
            <person name="Jurgens J.A."/>
            <person name="Kallen N."/>
            <person name="Kersten P."/>
            <person name="Kohler A."/>
            <person name="Kuees U."/>
            <person name="Kumar T.K.A."/>
            <person name="Kuo A."/>
            <person name="LaButti K."/>
            <person name="Larrondo L.F."/>
            <person name="Lindquist E."/>
            <person name="Ling A."/>
            <person name="Lombard V."/>
            <person name="Lucas S."/>
            <person name="Lundell T."/>
            <person name="Martin R."/>
            <person name="McLaughlin D.J."/>
            <person name="Morgenstern I."/>
            <person name="Morin E."/>
            <person name="Murat C."/>
            <person name="Nagy L.G."/>
            <person name="Nolan M."/>
            <person name="Ohm R.A."/>
            <person name="Patyshakuliyeva A."/>
            <person name="Rokas A."/>
            <person name="Ruiz-Duenas F.J."/>
            <person name="Sabat G."/>
            <person name="Salamov A."/>
            <person name="Samejima M."/>
            <person name="Schmutz J."/>
            <person name="Slot J.C."/>
            <person name="St John F."/>
            <person name="Stenlid J."/>
            <person name="Sun H."/>
            <person name="Sun S."/>
            <person name="Syed K."/>
            <person name="Tsang A."/>
            <person name="Wiebenga A."/>
            <person name="Young D."/>
            <person name="Pisabarro A."/>
            <person name="Eastwood D.C."/>
            <person name="Martin F."/>
            <person name="Cullen D."/>
            <person name="Grigoriev I.V."/>
            <person name="Hibbett D.S."/>
        </authorList>
    </citation>
    <scope>NUCLEOTIDE SEQUENCE [LARGE SCALE GENOMIC DNA]</scope>
    <source>
        <strain evidence="1 2">ATCC 11539</strain>
    </source>
</reference>